<evidence type="ECO:0000313" key="3">
    <source>
        <dbReference type="RefSeq" id="XP_031380574.1"/>
    </source>
</evidence>
<keyword evidence="2" id="KW-1185">Reference proteome</keyword>
<feature type="signal peptide" evidence="1">
    <location>
        <begin position="1"/>
        <end position="35"/>
    </location>
</feature>
<accession>A0A6P8CDT3</accession>
<dbReference type="PANTHER" id="PTHR33321:SF12">
    <property type="entry name" value="PLANT BASIC SECRETORY PROTEIN (BSP) FAMILY PROTEIN"/>
    <property type="match status" value="1"/>
</dbReference>
<name>A0A6P8CDT3_PUNGR</name>
<dbReference type="GeneID" id="116195484"/>
<protein>
    <submittedName>
        <fullName evidence="3">Uncharacterized protein LOC116195484</fullName>
    </submittedName>
</protein>
<dbReference type="RefSeq" id="XP_031380574.1">
    <property type="nucleotide sequence ID" value="XM_031524714.1"/>
</dbReference>
<gene>
    <name evidence="3" type="primary">LOC116195484</name>
</gene>
<dbReference type="PANTHER" id="PTHR33321">
    <property type="match status" value="1"/>
</dbReference>
<evidence type="ECO:0000256" key="1">
    <source>
        <dbReference type="SAM" id="SignalP"/>
    </source>
</evidence>
<sequence length="286" mass="31744">MNRTLLFEANMTSFFMKKLSLLLLMLAVALVPIRAARFAASFGNPGRIKSGYFAYPPIQPRQIDYKVIDNSTSPGNSRFKNEIGEDNAHYGVMLGSGYVFSLLDIHVSEGKGYTEVTLIVESFREAGIEVYPLEVASTIDNYIRVNSDYIQSFEGDALREFEGIMYHESTHVWQWTGNGQAPQSLLNGIADYVRLKAGFPSVNWGERGSGDSWDQGYEVTAYFLEYCGGLKGGFVAQLNAMMKDSYSDNFFDSLLGKSVDQLWSDYKLAYGNSPIASPAMPPVPGN</sequence>
<organism evidence="2 3">
    <name type="scientific">Punica granatum</name>
    <name type="common">Pomegranate</name>
    <dbReference type="NCBI Taxonomy" id="22663"/>
    <lineage>
        <taxon>Eukaryota</taxon>
        <taxon>Viridiplantae</taxon>
        <taxon>Streptophyta</taxon>
        <taxon>Embryophyta</taxon>
        <taxon>Tracheophyta</taxon>
        <taxon>Spermatophyta</taxon>
        <taxon>Magnoliopsida</taxon>
        <taxon>eudicotyledons</taxon>
        <taxon>Gunneridae</taxon>
        <taxon>Pentapetalae</taxon>
        <taxon>rosids</taxon>
        <taxon>malvids</taxon>
        <taxon>Myrtales</taxon>
        <taxon>Lythraceae</taxon>
        <taxon>Punica</taxon>
    </lineage>
</organism>
<dbReference type="Proteomes" id="UP000515151">
    <property type="component" value="Chromosome 2"/>
</dbReference>
<reference evidence="2" key="1">
    <citation type="journal article" date="2020" name="Plant Biotechnol. J.">
        <title>The pomegranate (Punica granatum L.) draft genome dissects genetic divergence between soft- and hard-seeded cultivars.</title>
        <authorList>
            <person name="Luo X."/>
            <person name="Li H."/>
            <person name="Wu Z."/>
            <person name="Yao W."/>
            <person name="Zhao P."/>
            <person name="Cao D."/>
            <person name="Yu H."/>
            <person name="Li K."/>
            <person name="Poudel K."/>
            <person name="Zhao D."/>
            <person name="Zhang F."/>
            <person name="Xia X."/>
            <person name="Chen L."/>
            <person name="Wang Q."/>
            <person name="Jing D."/>
            <person name="Cao S."/>
        </authorList>
    </citation>
    <scope>NUCLEOTIDE SEQUENCE [LARGE SCALE GENOMIC DNA]</scope>
    <source>
        <strain evidence="2">cv. Tunisia</strain>
    </source>
</reference>
<reference evidence="3" key="2">
    <citation type="submission" date="2025-08" db="UniProtKB">
        <authorList>
            <consortium name="RefSeq"/>
        </authorList>
    </citation>
    <scope>IDENTIFICATION</scope>
    <source>
        <tissue evidence="3">Leaf</tissue>
    </source>
</reference>
<dbReference type="OrthoDB" id="1638201at2759"/>
<feature type="chain" id="PRO_5028415477" evidence="1">
    <location>
        <begin position="36"/>
        <end position="286"/>
    </location>
</feature>
<proteinExistence type="predicted"/>
<evidence type="ECO:0000313" key="2">
    <source>
        <dbReference type="Proteomes" id="UP000515151"/>
    </source>
</evidence>
<dbReference type="AlphaFoldDB" id="A0A6P8CDT3"/>
<dbReference type="InterPro" id="IPR007541">
    <property type="entry name" value="Uncharacterised_BSP"/>
</dbReference>
<keyword evidence="1" id="KW-0732">Signal</keyword>
<dbReference type="Pfam" id="PF04450">
    <property type="entry name" value="BSP"/>
    <property type="match status" value="1"/>
</dbReference>